<accession>X0X7G9</accession>
<comment type="caution">
    <text evidence="1">The sequence shown here is derived from an EMBL/GenBank/DDBJ whole genome shotgun (WGS) entry which is preliminary data.</text>
</comment>
<feature type="non-terminal residue" evidence="1">
    <location>
        <position position="1"/>
    </location>
</feature>
<dbReference type="AlphaFoldDB" id="X0X7G9"/>
<proteinExistence type="predicted"/>
<gene>
    <name evidence="1" type="ORF">S01H1_69305</name>
</gene>
<name>X0X7G9_9ZZZZ</name>
<organism evidence="1">
    <name type="scientific">marine sediment metagenome</name>
    <dbReference type="NCBI Taxonomy" id="412755"/>
    <lineage>
        <taxon>unclassified sequences</taxon>
        <taxon>metagenomes</taxon>
        <taxon>ecological metagenomes</taxon>
    </lineage>
</organism>
<reference evidence="1" key="1">
    <citation type="journal article" date="2014" name="Front. Microbiol.">
        <title>High frequency of phylogenetically diverse reductive dehalogenase-homologous genes in deep subseafloor sedimentary metagenomes.</title>
        <authorList>
            <person name="Kawai M."/>
            <person name="Futagami T."/>
            <person name="Toyoda A."/>
            <person name="Takaki Y."/>
            <person name="Nishi S."/>
            <person name="Hori S."/>
            <person name="Arai W."/>
            <person name="Tsubouchi T."/>
            <person name="Morono Y."/>
            <person name="Uchiyama I."/>
            <person name="Ito T."/>
            <person name="Fujiyama A."/>
            <person name="Inagaki F."/>
            <person name="Takami H."/>
        </authorList>
    </citation>
    <scope>NUCLEOTIDE SEQUENCE</scope>
    <source>
        <strain evidence="1">Expedition CK06-06</strain>
    </source>
</reference>
<sequence>TFYDGKPVPSMEEYEKIRNEYGVSSPQAKQANELIRKSKGV</sequence>
<evidence type="ECO:0000313" key="1">
    <source>
        <dbReference type="EMBL" id="GAG38960.1"/>
    </source>
</evidence>
<protein>
    <submittedName>
        <fullName evidence="1">Uncharacterized protein</fullName>
    </submittedName>
</protein>
<dbReference type="EMBL" id="BARS01046008">
    <property type="protein sequence ID" value="GAG38960.1"/>
    <property type="molecule type" value="Genomic_DNA"/>
</dbReference>